<organism evidence="1 2">
    <name type="scientific">Natronomonas salsuginis</name>
    <dbReference type="NCBI Taxonomy" id="2217661"/>
    <lineage>
        <taxon>Archaea</taxon>
        <taxon>Methanobacteriati</taxon>
        <taxon>Methanobacteriota</taxon>
        <taxon>Stenosarchaea group</taxon>
        <taxon>Halobacteria</taxon>
        <taxon>Halobacteriales</taxon>
        <taxon>Natronomonadaceae</taxon>
        <taxon>Natronomonas</taxon>
    </lineage>
</organism>
<evidence type="ECO:0000313" key="2">
    <source>
        <dbReference type="Proteomes" id="UP000308037"/>
    </source>
</evidence>
<dbReference type="RefSeq" id="WP_137276965.1">
    <property type="nucleotide sequence ID" value="NZ_QKNX01000004.1"/>
</dbReference>
<proteinExistence type="predicted"/>
<name>A0A4U5JAX6_9EURY</name>
<protein>
    <submittedName>
        <fullName evidence="1">Uncharacterized protein</fullName>
    </submittedName>
</protein>
<accession>A0A4U5JAX6</accession>
<comment type="caution">
    <text evidence="1">The sequence shown here is derived from an EMBL/GenBank/DDBJ whole genome shotgun (WGS) entry which is preliminary data.</text>
</comment>
<reference evidence="1 2" key="1">
    <citation type="submission" date="2019-04" db="EMBL/GenBank/DDBJ databases">
        <title>Natronomonas sp. F20-122 a newhaloarchaeon isolated from a saline saltern of Isla Bacuta, Huelva, Spain.</title>
        <authorList>
            <person name="Duran-Viseras A."/>
            <person name="Sanchez-Porro C."/>
            <person name="Ventosa A."/>
        </authorList>
    </citation>
    <scope>NUCLEOTIDE SEQUENCE [LARGE SCALE GENOMIC DNA]</scope>
    <source>
        <strain evidence="1 2">F20-122</strain>
    </source>
</reference>
<gene>
    <name evidence="1" type="ORF">DM868_11210</name>
</gene>
<dbReference type="Proteomes" id="UP000308037">
    <property type="component" value="Unassembled WGS sequence"/>
</dbReference>
<dbReference type="OrthoDB" id="351203at2157"/>
<evidence type="ECO:0000313" key="1">
    <source>
        <dbReference type="EMBL" id="TKR25326.1"/>
    </source>
</evidence>
<dbReference type="EMBL" id="QKNX01000004">
    <property type="protein sequence ID" value="TKR25326.1"/>
    <property type="molecule type" value="Genomic_DNA"/>
</dbReference>
<dbReference type="AlphaFoldDB" id="A0A4U5JAX6"/>
<keyword evidence="2" id="KW-1185">Reference proteome</keyword>
<sequence>MGLLFSGGAAVGLRQTGAYSSTVGERGFEASTAEDPDALLGITGNDDTNTAPELTNNSNYTMDVTLESGNVAFDVDGDGTFAEPVSFELDPEEAREFEVSGGSDTVSITAILSAGSEVVGSIELVRSFAVSAVAAIKKVEGSIKGGFGNGKYRFALTNTADEQITLNGFGVEWTNPDSDLVSANGGQPTLANSSDNADLITQPISVGDGVYDVIAGNEVLLEPGMGVDFEFRRFRDAGGGPGGGPGGGGVFVEDVDLLVRADDGSTAVIELRSDQ</sequence>